<name>A0ABM4GFX9_DROKI</name>
<evidence type="ECO:0000259" key="1">
    <source>
        <dbReference type="Pfam" id="PF00078"/>
    </source>
</evidence>
<feature type="domain" description="Reverse transcriptase" evidence="1">
    <location>
        <begin position="53"/>
        <end position="187"/>
    </location>
</feature>
<dbReference type="RefSeq" id="XP_070141624.1">
    <property type="nucleotide sequence ID" value="XM_070285523.1"/>
</dbReference>
<evidence type="ECO:0000313" key="3">
    <source>
        <dbReference type="RefSeq" id="XP_070141624.1"/>
    </source>
</evidence>
<reference evidence="3" key="1">
    <citation type="submission" date="2025-08" db="UniProtKB">
        <authorList>
            <consortium name="RefSeq"/>
        </authorList>
    </citation>
    <scope>IDENTIFICATION</scope>
    <source>
        <strain evidence="3">14028-0561.14</strain>
        <tissue evidence="3">Whole fly</tissue>
    </source>
</reference>
<accession>A0ABM4GFX9</accession>
<dbReference type="GeneID" id="138928447"/>
<dbReference type="InterPro" id="IPR008042">
    <property type="entry name" value="Retrotrans_Pao"/>
</dbReference>
<dbReference type="Proteomes" id="UP001652661">
    <property type="component" value="Chromosome 3L"/>
</dbReference>
<keyword evidence="2" id="KW-1185">Reference proteome</keyword>
<sequence>MKEVPPTRIPTDHYFIPHHCVLKPESSTTKLRVVFDASCKTTSNKSLNDILYAGPTVQSELFAILLRFRTHKYVFTADIEKMYRQVWIHPDNQFYQLIVWRKNPSDELKYYRLKTVTYGTTSAPFLATKCLDYLAEKTKRNLPLGAAVLKHDFYVDDCLTGANSIPEAVQIQQELNKILLPAGFKLRKWCSNNDEVLAQIPKEDIVNHVKLDETLQHYSVKTLGLIWVPNKDQLCGRSQKSEASTITKPVVSSEASQIFDPLGLFAPVVVKAKIFMQGLWELKMGWDDELPQLLQTEWKNYRADLQALNNLQIPRHIFDGKVPINQEIHTFVDASERAYGAAIYVRATYKNNQVSVRLLCSKSRVAPTAKETLPRLELCAAVLGAELTHRHHHITRLWQIESQKSKLFQTNLSGVTCHQLTTQQMYYQEELPPAS</sequence>
<dbReference type="PANTHER" id="PTHR47331">
    <property type="entry name" value="PHD-TYPE DOMAIN-CONTAINING PROTEIN"/>
    <property type="match status" value="1"/>
</dbReference>
<evidence type="ECO:0000313" key="2">
    <source>
        <dbReference type="Proteomes" id="UP001652661"/>
    </source>
</evidence>
<proteinExistence type="predicted"/>
<dbReference type="InterPro" id="IPR000477">
    <property type="entry name" value="RT_dom"/>
</dbReference>
<dbReference type="InterPro" id="IPR043502">
    <property type="entry name" value="DNA/RNA_pol_sf"/>
</dbReference>
<dbReference type="Pfam" id="PF00078">
    <property type="entry name" value="RVT_1"/>
    <property type="match status" value="1"/>
</dbReference>
<organism evidence="2 3">
    <name type="scientific">Drosophila kikkawai</name>
    <name type="common">Fruit fly</name>
    <dbReference type="NCBI Taxonomy" id="30033"/>
    <lineage>
        <taxon>Eukaryota</taxon>
        <taxon>Metazoa</taxon>
        <taxon>Ecdysozoa</taxon>
        <taxon>Arthropoda</taxon>
        <taxon>Hexapoda</taxon>
        <taxon>Insecta</taxon>
        <taxon>Pterygota</taxon>
        <taxon>Neoptera</taxon>
        <taxon>Endopterygota</taxon>
        <taxon>Diptera</taxon>
        <taxon>Brachycera</taxon>
        <taxon>Muscomorpha</taxon>
        <taxon>Ephydroidea</taxon>
        <taxon>Drosophilidae</taxon>
        <taxon>Drosophila</taxon>
        <taxon>Sophophora</taxon>
    </lineage>
</organism>
<dbReference type="Pfam" id="PF05380">
    <property type="entry name" value="Peptidase_A17"/>
    <property type="match status" value="1"/>
</dbReference>
<dbReference type="CDD" id="cd01644">
    <property type="entry name" value="RT_pepA17"/>
    <property type="match status" value="1"/>
</dbReference>
<dbReference type="SUPFAM" id="SSF56672">
    <property type="entry name" value="DNA/RNA polymerases"/>
    <property type="match status" value="1"/>
</dbReference>
<gene>
    <name evidence="3" type="primary">LOC138928447</name>
</gene>
<protein>
    <recommendedName>
        <fullName evidence="1">Reverse transcriptase domain-containing protein</fullName>
    </recommendedName>
</protein>